<feature type="compositionally biased region" description="Polar residues" evidence="1">
    <location>
        <begin position="10"/>
        <end position="29"/>
    </location>
</feature>
<name>A0A4U6VRP1_SETVI</name>
<feature type="compositionally biased region" description="Polar residues" evidence="1">
    <location>
        <begin position="255"/>
        <end position="266"/>
    </location>
</feature>
<feature type="region of interest" description="Disordered" evidence="1">
    <location>
        <begin position="1"/>
        <end position="135"/>
    </location>
</feature>
<evidence type="ECO:0000256" key="1">
    <source>
        <dbReference type="SAM" id="MobiDB-lite"/>
    </source>
</evidence>
<dbReference type="AlphaFoldDB" id="A0A4U6VRP1"/>
<feature type="region of interest" description="Disordered" evidence="1">
    <location>
        <begin position="158"/>
        <end position="312"/>
    </location>
</feature>
<evidence type="ECO:0000313" key="3">
    <source>
        <dbReference type="Proteomes" id="UP000298652"/>
    </source>
</evidence>
<dbReference type="PANTHER" id="PTHR33673">
    <property type="entry name" value="SUPPRESSOR SRP40-LIKE PROTEIN"/>
    <property type="match status" value="1"/>
</dbReference>
<dbReference type="Proteomes" id="UP000298652">
    <property type="component" value="Chromosome 2"/>
</dbReference>
<keyword evidence="3" id="KW-1185">Reference proteome</keyword>
<reference evidence="2" key="1">
    <citation type="submission" date="2019-03" db="EMBL/GenBank/DDBJ databases">
        <title>WGS assembly of Setaria viridis.</title>
        <authorList>
            <person name="Huang P."/>
            <person name="Jenkins J."/>
            <person name="Grimwood J."/>
            <person name="Barry K."/>
            <person name="Healey A."/>
            <person name="Mamidi S."/>
            <person name="Sreedasyam A."/>
            <person name="Shu S."/>
            <person name="Feldman M."/>
            <person name="Wu J."/>
            <person name="Yu Y."/>
            <person name="Chen C."/>
            <person name="Johnson J."/>
            <person name="Rokhsar D."/>
            <person name="Baxter I."/>
            <person name="Schmutz J."/>
            <person name="Brutnell T."/>
            <person name="Kellogg E."/>
        </authorList>
    </citation>
    <scope>NUCLEOTIDE SEQUENCE [LARGE SCALE GENOMIC DNA]</scope>
</reference>
<gene>
    <name evidence="2" type="ORF">SEVIR_2G114300v2</name>
</gene>
<proteinExistence type="predicted"/>
<feature type="compositionally biased region" description="Polar residues" evidence="1">
    <location>
        <begin position="64"/>
        <end position="85"/>
    </location>
</feature>
<evidence type="ECO:0000313" key="2">
    <source>
        <dbReference type="EMBL" id="TKW31575.1"/>
    </source>
</evidence>
<feature type="compositionally biased region" description="Pro residues" evidence="1">
    <location>
        <begin position="168"/>
        <end position="177"/>
    </location>
</feature>
<dbReference type="Gramene" id="TKW31575">
    <property type="protein sequence ID" value="TKW31575"/>
    <property type="gene ID" value="SEVIR_2G114300v2"/>
</dbReference>
<feature type="compositionally biased region" description="Basic and acidic residues" evidence="1">
    <location>
        <begin position="104"/>
        <end position="113"/>
    </location>
</feature>
<feature type="compositionally biased region" description="Polar residues" evidence="1">
    <location>
        <begin position="125"/>
        <end position="135"/>
    </location>
</feature>
<feature type="compositionally biased region" description="Low complexity" evidence="1">
    <location>
        <begin position="285"/>
        <end position="312"/>
    </location>
</feature>
<dbReference type="EMBL" id="CM016553">
    <property type="protein sequence ID" value="TKW31575.1"/>
    <property type="molecule type" value="Genomic_DNA"/>
</dbReference>
<dbReference type="PANTHER" id="PTHR33673:SF3">
    <property type="entry name" value="SUPPRESSOR SRP40-LIKE PROTEIN"/>
    <property type="match status" value="1"/>
</dbReference>
<organism evidence="2 3">
    <name type="scientific">Setaria viridis</name>
    <name type="common">Green bristlegrass</name>
    <name type="synonym">Setaria italica subsp. viridis</name>
    <dbReference type="NCBI Taxonomy" id="4556"/>
    <lineage>
        <taxon>Eukaryota</taxon>
        <taxon>Viridiplantae</taxon>
        <taxon>Streptophyta</taxon>
        <taxon>Embryophyta</taxon>
        <taxon>Tracheophyta</taxon>
        <taxon>Spermatophyta</taxon>
        <taxon>Magnoliopsida</taxon>
        <taxon>Liliopsida</taxon>
        <taxon>Poales</taxon>
        <taxon>Poaceae</taxon>
        <taxon>PACMAD clade</taxon>
        <taxon>Panicoideae</taxon>
        <taxon>Panicodae</taxon>
        <taxon>Paniceae</taxon>
        <taxon>Cenchrinae</taxon>
        <taxon>Setaria</taxon>
    </lineage>
</organism>
<sequence>MVHQEEDQNRGQASTSPAVTPAETDNQTPADKFDKKESSSSSSASSENIDEDDFFQIEGPILGSTISFSHNAAITEQSGSSSNPESHAPTDPKQSPRVQAMSRAPDECPDPKRIPSSVFARSKSTKPTDWSVTSNESLFSINVGNASFSKDHFFLYGKSGEMGNPNDPLAPLPPLPRPSTSSSPIRSEGAKTTVQASAKLKPATKEGDQDGDDKTDYNHSLSHRSDASTTSFAFPILAGGDVKNSGSMKDDSSELARQSTSQLSQQAEPVVEQEAPKVEAEVPEAEQAPEPAPPSTSAAEPTPQPSAPAKWFPCCSCCPFCC</sequence>
<dbReference type="OMA" id="KWFPCCS"/>
<feature type="compositionally biased region" description="Basic and acidic residues" evidence="1">
    <location>
        <begin position="203"/>
        <end position="217"/>
    </location>
</feature>
<accession>A0A4U6VRP1</accession>
<protein>
    <submittedName>
        <fullName evidence="2">Uncharacterized protein</fullName>
    </submittedName>
</protein>